<feature type="region of interest" description="Disordered" evidence="1">
    <location>
        <begin position="43"/>
        <end position="75"/>
    </location>
</feature>
<organism evidence="2 3">
    <name type="scientific">Jatropha curcas</name>
    <name type="common">Barbados nut</name>
    <dbReference type="NCBI Taxonomy" id="180498"/>
    <lineage>
        <taxon>Eukaryota</taxon>
        <taxon>Viridiplantae</taxon>
        <taxon>Streptophyta</taxon>
        <taxon>Embryophyta</taxon>
        <taxon>Tracheophyta</taxon>
        <taxon>Spermatophyta</taxon>
        <taxon>Magnoliopsida</taxon>
        <taxon>eudicotyledons</taxon>
        <taxon>Gunneridae</taxon>
        <taxon>Pentapetalae</taxon>
        <taxon>rosids</taxon>
        <taxon>fabids</taxon>
        <taxon>Malpighiales</taxon>
        <taxon>Euphorbiaceae</taxon>
        <taxon>Crotonoideae</taxon>
        <taxon>Jatropheae</taxon>
        <taxon>Jatropha</taxon>
    </lineage>
</organism>
<name>A0A067KS18_JATCU</name>
<gene>
    <name evidence="2" type="ORF">JCGZ_06434</name>
</gene>
<accession>A0A067KS18</accession>
<dbReference type="EMBL" id="KK914383">
    <property type="protein sequence ID" value="KDP37758.1"/>
    <property type="molecule type" value="Genomic_DNA"/>
</dbReference>
<dbReference type="AlphaFoldDB" id="A0A067KS18"/>
<evidence type="ECO:0000313" key="2">
    <source>
        <dbReference type="EMBL" id="KDP37758.1"/>
    </source>
</evidence>
<reference evidence="2 3" key="1">
    <citation type="journal article" date="2014" name="PLoS ONE">
        <title>Global Analysis of Gene Expression Profiles in Physic Nut (Jatropha curcas L.) Seedlings Exposed to Salt Stress.</title>
        <authorList>
            <person name="Zhang L."/>
            <person name="Zhang C."/>
            <person name="Wu P."/>
            <person name="Chen Y."/>
            <person name="Li M."/>
            <person name="Jiang H."/>
            <person name="Wu G."/>
        </authorList>
    </citation>
    <scope>NUCLEOTIDE SEQUENCE [LARGE SCALE GENOMIC DNA]</scope>
    <source>
        <strain evidence="3">cv. GZQX0401</strain>
        <tissue evidence="2">Young leaves</tissue>
    </source>
</reference>
<evidence type="ECO:0000313" key="3">
    <source>
        <dbReference type="Proteomes" id="UP000027138"/>
    </source>
</evidence>
<feature type="compositionally biased region" description="Basic and acidic residues" evidence="1">
    <location>
        <begin position="51"/>
        <end position="66"/>
    </location>
</feature>
<proteinExistence type="predicted"/>
<keyword evidence="3" id="KW-1185">Reference proteome</keyword>
<protein>
    <submittedName>
        <fullName evidence="2">Uncharacterized protein</fullName>
    </submittedName>
</protein>
<dbReference type="Proteomes" id="UP000027138">
    <property type="component" value="Unassembled WGS sequence"/>
</dbReference>
<evidence type="ECO:0000256" key="1">
    <source>
        <dbReference type="SAM" id="MobiDB-lite"/>
    </source>
</evidence>
<sequence>MALLLSTVLAWTKTERNGAGGATATAIDSEVAREETRSCRCSCSFSPEMKTQGREGNKERKKEERGGGGGGGGGSVLVVLRGWSGGTGMGKGRVRHALDIEGEELLDGLDRFGSIPV</sequence>